<dbReference type="OrthoDB" id="9790793at2"/>
<gene>
    <name evidence="9" type="primary">aroQ</name>
    <name evidence="13" type="ORF">SU32_07365</name>
</gene>
<dbReference type="GO" id="GO:0019631">
    <property type="term" value="P:quinate catabolic process"/>
    <property type="evidence" value="ECO:0007669"/>
    <property type="project" value="TreeGrafter"/>
</dbReference>
<dbReference type="GO" id="GO:0009423">
    <property type="term" value="P:chorismate biosynthetic process"/>
    <property type="evidence" value="ECO:0007669"/>
    <property type="project" value="UniProtKB-UniRule"/>
</dbReference>
<evidence type="ECO:0000256" key="2">
    <source>
        <dbReference type="ARBA" id="ARBA00003924"/>
    </source>
</evidence>
<feature type="active site" description="Proton acceptor" evidence="9 10">
    <location>
        <position position="24"/>
    </location>
</feature>
<feature type="active site" description="Proton donor" evidence="9 10">
    <location>
        <position position="101"/>
    </location>
</feature>
<keyword evidence="9" id="KW-0028">Amino-acid biosynthesis</keyword>
<dbReference type="PATRIC" id="fig|1514904.3.peg.3510"/>
<evidence type="ECO:0000313" key="13">
    <source>
        <dbReference type="EMBL" id="KPB01709.1"/>
    </source>
</evidence>
<evidence type="ECO:0000256" key="11">
    <source>
        <dbReference type="PIRSR" id="PIRSR001399-2"/>
    </source>
</evidence>
<dbReference type="STRING" id="1514904.SU32_07365"/>
<dbReference type="InterPro" id="IPR018509">
    <property type="entry name" value="DHquinase_II_CS"/>
</dbReference>
<keyword evidence="7 9" id="KW-0057">Aromatic amino acid biosynthesis</keyword>
<dbReference type="NCBIfam" id="TIGR01088">
    <property type="entry name" value="aroQ"/>
    <property type="match status" value="1"/>
</dbReference>
<evidence type="ECO:0000256" key="6">
    <source>
        <dbReference type="ARBA" id="ARBA00012060"/>
    </source>
</evidence>
<dbReference type="CDD" id="cd00466">
    <property type="entry name" value="DHQase_II"/>
    <property type="match status" value="1"/>
</dbReference>
<comment type="subunit">
    <text evidence="5 9">Homododecamer.</text>
</comment>
<dbReference type="InterPro" id="IPR036441">
    <property type="entry name" value="DHquinase_II_sf"/>
</dbReference>
<dbReference type="EMBL" id="JXMU01000009">
    <property type="protein sequence ID" value="KPB01709.1"/>
    <property type="molecule type" value="Genomic_DNA"/>
</dbReference>
<dbReference type="PANTHER" id="PTHR21272">
    <property type="entry name" value="CATABOLIC 3-DEHYDROQUINASE"/>
    <property type="match status" value="1"/>
</dbReference>
<evidence type="ECO:0000256" key="7">
    <source>
        <dbReference type="ARBA" id="ARBA00023141"/>
    </source>
</evidence>
<dbReference type="RefSeq" id="WP_053998704.1">
    <property type="nucleotide sequence ID" value="NZ_JXMU01000009.1"/>
</dbReference>
<feature type="binding site" evidence="9 11">
    <location>
        <begin position="102"/>
        <end position="103"/>
    </location>
    <ligand>
        <name>substrate</name>
    </ligand>
</feature>
<dbReference type="NCBIfam" id="NF003806">
    <property type="entry name" value="PRK05395.1-3"/>
    <property type="match status" value="1"/>
</dbReference>
<protein>
    <recommendedName>
        <fullName evidence="6 9">3-dehydroquinate dehydratase</fullName>
        <shortName evidence="9">3-dehydroquinase</shortName>
        <ecNumber evidence="6 9">4.2.1.10</ecNumber>
    </recommendedName>
    <alternativeName>
        <fullName evidence="9">Type II DHQase</fullName>
    </alternativeName>
</protein>
<comment type="caution">
    <text evidence="13">The sequence shown here is derived from an EMBL/GenBank/DDBJ whole genome shotgun (WGS) entry which is preliminary data.</text>
</comment>
<feature type="binding site" evidence="9 11">
    <location>
        <position position="112"/>
    </location>
    <ligand>
        <name>substrate</name>
    </ligand>
</feature>
<dbReference type="InterPro" id="IPR001874">
    <property type="entry name" value="DHquinase_II"/>
</dbReference>
<evidence type="ECO:0000313" key="14">
    <source>
        <dbReference type="Proteomes" id="UP000038011"/>
    </source>
</evidence>
<evidence type="ECO:0000256" key="5">
    <source>
        <dbReference type="ARBA" id="ARBA00011193"/>
    </source>
</evidence>
<dbReference type="GO" id="GO:0008652">
    <property type="term" value="P:amino acid biosynthetic process"/>
    <property type="evidence" value="ECO:0007669"/>
    <property type="project" value="UniProtKB-KW"/>
</dbReference>
<dbReference type="AlphaFoldDB" id="A0A0M9GNK1"/>
<dbReference type="NCBIfam" id="NF003807">
    <property type="entry name" value="PRK05395.1-4"/>
    <property type="match status" value="1"/>
</dbReference>
<dbReference type="PANTHER" id="PTHR21272:SF3">
    <property type="entry name" value="CATABOLIC 3-DEHYDROQUINASE"/>
    <property type="match status" value="1"/>
</dbReference>
<evidence type="ECO:0000256" key="1">
    <source>
        <dbReference type="ARBA" id="ARBA00001864"/>
    </source>
</evidence>
<name>A0A0M9GNK1_9HYPH</name>
<dbReference type="GO" id="GO:0003855">
    <property type="term" value="F:3-dehydroquinate dehydratase activity"/>
    <property type="evidence" value="ECO:0007669"/>
    <property type="project" value="UniProtKB-UniRule"/>
</dbReference>
<evidence type="ECO:0000256" key="12">
    <source>
        <dbReference type="PIRSR" id="PIRSR001399-3"/>
    </source>
</evidence>
<dbReference type="Pfam" id="PF01220">
    <property type="entry name" value="DHquinase_II"/>
    <property type="match status" value="1"/>
</dbReference>
<feature type="binding site" evidence="9 11">
    <location>
        <position position="75"/>
    </location>
    <ligand>
        <name>substrate</name>
    </ligand>
</feature>
<dbReference type="PROSITE" id="PS01029">
    <property type="entry name" value="DEHYDROQUINASE_II"/>
    <property type="match status" value="1"/>
</dbReference>
<dbReference type="PIRSF" id="PIRSF001399">
    <property type="entry name" value="DHquinase_II"/>
    <property type="match status" value="1"/>
</dbReference>
<reference evidence="13 14" key="1">
    <citation type="submission" date="2015-01" db="EMBL/GenBank/DDBJ databases">
        <title>Ahrensia donghaiensis sp. nov., a novel dimethylsulphoniopropionate-cleavage bacterium isolated from seawater and emended descriptions of the genus Ahrensia and Ahrensia kielensis.</title>
        <authorList>
            <person name="Liu J."/>
        </authorList>
    </citation>
    <scope>NUCLEOTIDE SEQUENCE [LARGE SCALE GENOMIC DNA]</scope>
    <source>
        <strain evidence="13 14">LZD062</strain>
    </source>
</reference>
<evidence type="ECO:0000256" key="9">
    <source>
        <dbReference type="HAMAP-Rule" id="MF_00169"/>
    </source>
</evidence>
<dbReference type="Proteomes" id="UP000038011">
    <property type="component" value="Unassembled WGS sequence"/>
</dbReference>
<dbReference type="EC" id="4.2.1.10" evidence="6 9"/>
<evidence type="ECO:0000256" key="3">
    <source>
        <dbReference type="ARBA" id="ARBA00004902"/>
    </source>
</evidence>
<dbReference type="NCBIfam" id="NF003805">
    <property type="entry name" value="PRK05395.1-2"/>
    <property type="match status" value="1"/>
</dbReference>
<dbReference type="UniPathway" id="UPA00053">
    <property type="reaction ID" value="UER00086"/>
</dbReference>
<organism evidence="13 14">
    <name type="scientific">Ahrensia marina</name>
    <dbReference type="NCBI Taxonomy" id="1514904"/>
    <lineage>
        <taxon>Bacteria</taxon>
        <taxon>Pseudomonadati</taxon>
        <taxon>Pseudomonadota</taxon>
        <taxon>Alphaproteobacteria</taxon>
        <taxon>Hyphomicrobiales</taxon>
        <taxon>Ahrensiaceae</taxon>
        <taxon>Ahrensia</taxon>
    </lineage>
</organism>
<dbReference type="Gene3D" id="3.40.50.9100">
    <property type="entry name" value="Dehydroquinase, class II"/>
    <property type="match status" value="1"/>
</dbReference>
<feature type="binding site" evidence="9 11">
    <location>
        <position position="81"/>
    </location>
    <ligand>
        <name>substrate</name>
    </ligand>
</feature>
<keyword evidence="8 9" id="KW-0456">Lyase</keyword>
<evidence type="ECO:0000256" key="10">
    <source>
        <dbReference type="PIRSR" id="PIRSR001399-1"/>
    </source>
</evidence>
<keyword evidence="14" id="KW-1185">Reference proteome</keyword>
<comment type="catalytic activity">
    <reaction evidence="1 9">
        <text>3-dehydroquinate = 3-dehydroshikimate + H2O</text>
        <dbReference type="Rhea" id="RHEA:21096"/>
        <dbReference type="ChEBI" id="CHEBI:15377"/>
        <dbReference type="ChEBI" id="CHEBI:16630"/>
        <dbReference type="ChEBI" id="CHEBI:32364"/>
        <dbReference type="EC" id="4.2.1.10"/>
    </reaction>
</comment>
<evidence type="ECO:0000256" key="8">
    <source>
        <dbReference type="ARBA" id="ARBA00023239"/>
    </source>
</evidence>
<feature type="binding site" evidence="9 11">
    <location>
        <position position="88"/>
    </location>
    <ligand>
        <name>substrate</name>
    </ligand>
</feature>
<dbReference type="SUPFAM" id="SSF52304">
    <property type="entry name" value="Type II 3-dehydroquinate dehydratase"/>
    <property type="match status" value="1"/>
</dbReference>
<feature type="site" description="Transition state stabilizer" evidence="9 12">
    <location>
        <position position="19"/>
    </location>
</feature>
<dbReference type="GO" id="GO:0009073">
    <property type="term" value="P:aromatic amino acid family biosynthetic process"/>
    <property type="evidence" value="ECO:0007669"/>
    <property type="project" value="UniProtKB-KW"/>
</dbReference>
<proteinExistence type="inferred from homology"/>
<sequence length="148" mass="15773">MSAKILILNGPNLNMLGKREPDVYGAQTLDDVISACTALADEFNIGIESYQSNHEGDLVTRIQEAGQAGTPVIFNPGAYSHTSIALRDAISSAKAHVVEVHISNIHARETFRHVSYISAVARGVIAGCGTDGYLLAIRVIASQLQLAE</sequence>
<dbReference type="HAMAP" id="MF_00169">
    <property type="entry name" value="AroQ"/>
    <property type="match status" value="1"/>
</dbReference>
<evidence type="ECO:0000256" key="4">
    <source>
        <dbReference type="ARBA" id="ARBA00011037"/>
    </source>
</evidence>
<comment type="similarity">
    <text evidence="4 9">Belongs to the type-II 3-dehydroquinase family.</text>
</comment>
<comment type="pathway">
    <text evidence="3 9">Metabolic intermediate biosynthesis; chorismate biosynthesis; chorismate from D-erythrose 4-phosphate and phosphoenolpyruvate: step 3/7.</text>
</comment>
<comment type="function">
    <text evidence="2 9">Catalyzes a trans-dehydration via an enolate intermediate.</text>
</comment>
<accession>A0A0M9GNK1</accession>